<feature type="region of interest" description="Disordered" evidence="1">
    <location>
        <begin position="1"/>
        <end position="21"/>
    </location>
</feature>
<protein>
    <submittedName>
        <fullName evidence="2">Uncharacterized protein</fullName>
    </submittedName>
</protein>
<evidence type="ECO:0000313" key="2">
    <source>
        <dbReference type="EMBL" id="MCR6487781.1"/>
    </source>
</evidence>
<reference evidence="2" key="1">
    <citation type="submission" date="2022-06" db="EMBL/GenBank/DDBJ databases">
        <title>Amycolatopsis iheyaensis sp. nov., a new species of the genus Amycolatopsis isolated from soil in Iheya island, Japan.</title>
        <authorList>
            <person name="Ngamcharungchit C."/>
            <person name="Kanto H."/>
            <person name="Take A."/>
            <person name="Intra B."/>
            <person name="Matsumoto A."/>
            <person name="Panbangred W."/>
            <person name="Inahashi Y."/>
        </authorList>
    </citation>
    <scope>NUCLEOTIDE SEQUENCE</scope>
    <source>
        <strain evidence="2">OK19-0408</strain>
    </source>
</reference>
<proteinExistence type="predicted"/>
<evidence type="ECO:0000313" key="3">
    <source>
        <dbReference type="Proteomes" id="UP001144096"/>
    </source>
</evidence>
<accession>A0A9X2SP40</accession>
<organism evidence="2 3">
    <name type="scientific">Amycolatopsis iheyensis</name>
    <dbReference type="NCBI Taxonomy" id="2945988"/>
    <lineage>
        <taxon>Bacteria</taxon>
        <taxon>Bacillati</taxon>
        <taxon>Actinomycetota</taxon>
        <taxon>Actinomycetes</taxon>
        <taxon>Pseudonocardiales</taxon>
        <taxon>Pseudonocardiaceae</taxon>
        <taxon>Amycolatopsis</taxon>
    </lineage>
</organism>
<dbReference type="Proteomes" id="UP001144096">
    <property type="component" value="Unassembled WGS sequence"/>
</dbReference>
<evidence type="ECO:0000256" key="1">
    <source>
        <dbReference type="SAM" id="MobiDB-lite"/>
    </source>
</evidence>
<dbReference type="RefSeq" id="WP_257924346.1">
    <property type="nucleotide sequence ID" value="NZ_JAMXQV010000021.1"/>
</dbReference>
<name>A0A9X2SP40_9PSEU</name>
<comment type="caution">
    <text evidence="2">The sequence shown here is derived from an EMBL/GenBank/DDBJ whole genome shotgun (WGS) entry which is preliminary data.</text>
</comment>
<dbReference type="AlphaFoldDB" id="A0A9X2SP40"/>
<gene>
    <name evidence="2" type="ORF">M8542_33645</name>
</gene>
<dbReference type="EMBL" id="JAMXQV010000021">
    <property type="protein sequence ID" value="MCR6487781.1"/>
    <property type="molecule type" value="Genomic_DNA"/>
</dbReference>
<keyword evidence="3" id="KW-1185">Reference proteome</keyword>
<sequence length="526" mass="57698">MTSDLLRNRPEERSPAAPPPVSARARVGWLLRVNRTLGPRSRHRSLAGFAREFAPDQRIAPSTLSRWETGKVAIPHWAPARYEATLALPAMLLSAAADTSYRYHTPPSALIPNWAQHRRRPGPGPLLDELVDRAAGDDVMSAGSWDRLSELIARRPQLVLSPASTWARLTERLLTELSIADGVQWMVRAESYHRLIAHPHGQGPAIATATAAADDSSAQSMIGHLSVFTASSHPAASTSVIRHVIDPATVRTFYGALLTSVKKLRYGHFSRAQVRSLLPVLVELLTGTQEEAGLAARLFAALPGDLRAQLPRRVHPAAGLVADEPISRLCDSVLSTAAGDDPLPPDPVLPVLVHEMLTDPVFDVRLCAMFLLYASPYRPHLARALATELVTLLRRRTDRLRTLRILESLRVLGGPSQRALVEQLVLARDMPAEIHDMAAYTLGHIGGRSTVTFHRTAFSRYSSHWARTSSARDASVLDRLVYASGIHHNDALLRRAAANQTLPRNVRTAAAWWLGLPPHLRHSATL</sequence>
<feature type="compositionally biased region" description="Basic and acidic residues" evidence="1">
    <location>
        <begin position="1"/>
        <end position="14"/>
    </location>
</feature>